<dbReference type="GO" id="GO:0010181">
    <property type="term" value="F:FMN binding"/>
    <property type="evidence" value="ECO:0007669"/>
    <property type="project" value="UniProtKB-UniRule"/>
</dbReference>
<dbReference type="InterPro" id="IPR000262">
    <property type="entry name" value="FMN-dep_DH"/>
</dbReference>
<keyword evidence="4 11" id="KW-0288">FMN</keyword>
<evidence type="ECO:0000256" key="8">
    <source>
        <dbReference type="ARBA" id="ARBA00023229"/>
    </source>
</evidence>
<keyword evidence="7 11" id="KW-0521">NADP</keyword>
<evidence type="ECO:0000313" key="13">
    <source>
        <dbReference type="EMBL" id="GEK89630.1"/>
    </source>
</evidence>
<evidence type="ECO:0000256" key="2">
    <source>
        <dbReference type="ARBA" id="ARBA00022490"/>
    </source>
</evidence>
<comment type="catalytic activity">
    <reaction evidence="11">
        <text>isopentenyl diphosphate = dimethylallyl diphosphate</text>
        <dbReference type="Rhea" id="RHEA:23284"/>
        <dbReference type="ChEBI" id="CHEBI:57623"/>
        <dbReference type="ChEBI" id="CHEBI:128769"/>
        <dbReference type="EC" id="5.3.3.2"/>
    </reaction>
</comment>
<proteinExistence type="inferred from homology"/>
<dbReference type="Proteomes" id="UP000321425">
    <property type="component" value="Unassembled WGS sequence"/>
</dbReference>
<dbReference type="EC" id="5.3.3.2" evidence="11"/>
<comment type="subunit">
    <text evidence="10 11">Homooctamer. Dimer of tetramers.</text>
</comment>
<keyword evidence="2 11" id="KW-0963">Cytoplasm</keyword>
<dbReference type="GO" id="GO:0016491">
    <property type="term" value="F:oxidoreductase activity"/>
    <property type="evidence" value="ECO:0007669"/>
    <property type="project" value="InterPro"/>
</dbReference>
<comment type="similarity">
    <text evidence="11">Belongs to the IPP isomerase type 2 family.</text>
</comment>
<dbReference type="HAMAP" id="MF_00354">
    <property type="entry name" value="Idi_2"/>
    <property type="match status" value="1"/>
</dbReference>
<dbReference type="SUPFAM" id="SSF51395">
    <property type="entry name" value="FMN-linked oxidoreductases"/>
    <property type="match status" value="1"/>
</dbReference>
<feature type="domain" description="FMN-dependent dehydrogenase" evidence="12">
    <location>
        <begin position="165"/>
        <end position="325"/>
    </location>
</feature>
<dbReference type="Gene3D" id="3.20.20.70">
    <property type="entry name" value="Aldolase class I"/>
    <property type="match status" value="1"/>
</dbReference>
<dbReference type="Pfam" id="PF01070">
    <property type="entry name" value="FMN_dh"/>
    <property type="match status" value="1"/>
</dbReference>
<dbReference type="EMBL" id="FOBL01000016">
    <property type="protein sequence ID" value="SEL92475.1"/>
    <property type="molecule type" value="Genomic_DNA"/>
</dbReference>
<reference evidence="13 16" key="2">
    <citation type="submission" date="2019-07" db="EMBL/GenBank/DDBJ databases">
        <title>Whole genome shotgun sequence of Alkalibacterium putridalgicola NBRC 103243.</title>
        <authorList>
            <person name="Hosoyama A."/>
            <person name="Uohara A."/>
            <person name="Ohji S."/>
            <person name="Ichikawa N."/>
        </authorList>
    </citation>
    <scope>NUCLEOTIDE SEQUENCE [LARGE SCALE GENOMIC DNA]</scope>
    <source>
        <strain evidence="13 16">NBRC 103243</strain>
    </source>
</reference>
<feature type="binding site" evidence="11">
    <location>
        <begin position="260"/>
        <end position="262"/>
    </location>
    <ligand>
        <name>FMN</name>
        <dbReference type="ChEBI" id="CHEBI:58210"/>
    </ligand>
</feature>
<dbReference type="InterPro" id="IPR011179">
    <property type="entry name" value="IPdP_isomerase"/>
</dbReference>
<dbReference type="AlphaFoldDB" id="A0A1H7U6U0"/>
<dbReference type="Proteomes" id="UP000198548">
    <property type="component" value="Unassembled WGS sequence"/>
</dbReference>
<dbReference type="GO" id="GO:0008299">
    <property type="term" value="P:isoprenoid biosynthetic process"/>
    <property type="evidence" value="ECO:0007669"/>
    <property type="project" value="UniProtKB-UniRule"/>
</dbReference>
<keyword evidence="5 11" id="KW-0479">Metal-binding</keyword>
<name>A0A1H7U6U0_9LACT</name>
<evidence type="ECO:0000256" key="11">
    <source>
        <dbReference type="HAMAP-Rule" id="MF_00354"/>
    </source>
</evidence>
<sequence length="353" mass="38531">MPKTNNRKNEHVSLSEKFYDKGDSSFKDVSFVHHSFPQCDVKDISLNVTLEGLHFSSPFFINAMSGGSAWTGKVNEKLALIARETDLAMATGSVSAALKDPSQADTFRIVRQTNPNGLVFANLGAGHGLENAKRAVDLLDADALQIHLNAPQEIVMPEGDREFSEWIDNVQSIVEGLGVPVIVKEVGFGMSRETVELLESIGVSLIDISGKGGTNFAQIENYRRKDFKLDDLEAWGQSTAVSLLEAQESVSQASIIASGGIRRPMEIVKALALGASVSGLSSQIMHMALDDVDEAIMALTNWKEEIKRIMTLLGATSVSDLKQTDLIIAGETAEWCDARNIDKRRYAFRSNSR</sequence>
<evidence type="ECO:0000256" key="10">
    <source>
        <dbReference type="ARBA" id="ARBA00025810"/>
    </source>
</evidence>
<evidence type="ECO:0000259" key="12">
    <source>
        <dbReference type="Pfam" id="PF01070"/>
    </source>
</evidence>
<keyword evidence="16" id="KW-1185">Reference proteome</keyword>
<dbReference type="GO" id="GO:0070402">
    <property type="term" value="F:NADPH binding"/>
    <property type="evidence" value="ECO:0007669"/>
    <property type="project" value="UniProtKB-UniRule"/>
</dbReference>
<keyword evidence="8 11" id="KW-0414">Isoprene biosynthesis</keyword>
<evidence type="ECO:0000256" key="3">
    <source>
        <dbReference type="ARBA" id="ARBA00022630"/>
    </source>
</evidence>
<dbReference type="PIRSF" id="PIRSF003314">
    <property type="entry name" value="IPP_isomerase"/>
    <property type="match status" value="1"/>
</dbReference>
<keyword evidence="3 11" id="KW-0285">Flavoprotein</keyword>
<feature type="binding site" evidence="11">
    <location>
        <position position="214"/>
    </location>
    <ligand>
        <name>FMN</name>
        <dbReference type="ChEBI" id="CHEBI:58210"/>
    </ligand>
</feature>
<feature type="binding site" evidence="11">
    <location>
        <position position="122"/>
    </location>
    <ligand>
        <name>FMN</name>
        <dbReference type="ChEBI" id="CHEBI:58210"/>
    </ligand>
</feature>
<evidence type="ECO:0000256" key="4">
    <source>
        <dbReference type="ARBA" id="ARBA00022643"/>
    </source>
</evidence>
<evidence type="ECO:0000256" key="9">
    <source>
        <dbReference type="ARBA" id="ARBA00023235"/>
    </source>
</evidence>
<comment type="caution">
    <text evidence="11">Lacks conserved residue(s) required for the propagation of feature annotation.</text>
</comment>
<protein>
    <recommendedName>
        <fullName evidence="11">Isopentenyl-diphosphate delta-isomerase</fullName>
        <shortName evidence="11">IPP isomerase</shortName>
        <ecNumber evidence="11">5.3.3.2</ecNumber>
    </recommendedName>
    <alternativeName>
        <fullName evidence="11">Isopentenyl diphosphate:dimethylallyl diphosphate isomerase</fullName>
    </alternativeName>
    <alternativeName>
        <fullName evidence="11">Isopentenyl pyrophosphate isomerase</fullName>
    </alternativeName>
    <alternativeName>
        <fullName evidence="11">Type 2 isopentenyl diphosphate isomerase</fullName>
        <shortName evidence="11">IDI-2</shortName>
    </alternativeName>
</protein>
<evidence type="ECO:0000313" key="15">
    <source>
        <dbReference type="Proteomes" id="UP000198548"/>
    </source>
</evidence>
<dbReference type="PANTHER" id="PTHR43665">
    <property type="entry name" value="ISOPENTENYL-DIPHOSPHATE DELTA-ISOMERASE"/>
    <property type="match status" value="1"/>
</dbReference>
<keyword evidence="6 11" id="KW-0460">Magnesium</keyword>
<reference evidence="14 15" key="1">
    <citation type="submission" date="2016-10" db="EMBL/GenBank/DDBJ databases">
        <authorList>
            <person name="de Groot N.N."/>
        </authorList>
    </citation>
    <scope>NUCLEOTIDE SEQUENCE [LARGE SCALE GENOMIC DNA]</scope>
    <source>
        <strain evidence="14 15">DSM 19182</strain>
    </source>
</reference>
<dbReference type="OrthoDB" id="9795032at2"/>
<comment type="subcellular location">
    <subcellularLocation>
        <location evidence="11">Cytoplasm</location>
    </subcellularLocation>
</comment>
<evidence type="ECO:0000313" key="16">
    <source>
        <dbReference type="Proteomes" id="UP000321425"/>
    </source>
</evidence>
<keyword evidence="9 11" id="KW-0413">Isomerase</keyword>
<feature type="binding site" evidence="11">
    <location>
        <position position="184"/>
    </location>
    <ligand>
        <name>FMN</name>
        <dbReference type="ChEBI" id="CHEBI:58210"/>
    </ligand>
</feature>
<feature type="binding site" evidence="11">
    <location>
        <begin position="281"/>
        <end position="282"/>
    </location>
    <ligand>
        <name>FMN</name>
        <dbReference type="ChEBI" id="CHEBI:58210"/>
    </ligand>
</feature>
<gene>
    <name evidence="11 13" type="primary">fni</name>
    <name evidence="13" type="ORF">APU01nite_16690</name>
    <name evidence="14" type="ORF">SAMN04488100_1164</name>
</gene>
<comment type="cofactor">
    <cofactor evidence="11">
        <name>NADPH</name>
        <dbReference type="ChEBI" id="CHEBI:57783"/>
    </cofactor>
</comment>
<dbReference type="NCBIfam" id="TIGR02151">
    <property type="entry name" value="IPP_isom_2"/>
    <property type="match status" value="1"/>
</dbReference>
<dbReference type="STRING" id="426703.SAMN04488100_1164"/>
<organism evidence="14 15">
    <name type="scientific">Alkalibacterium putridalgicola</name>
    <dbReference type="NCBI Taxonomy" id="426703"/>
    <lineage>
        <taxon>Bacteria</taxon>
        <taxon>Bacillati</taxon>
        <taxon>Bacillota</taxon>
        <taxon>Bacilli</taxon>
        <taxon>Lactobacillales</taxon>
        <taxon>Carnobacteriaceae</taxon>
        <taxon>Alkalibacterium</taxon>
    </lineage>
</organism>
<dbReference type="EMBL" id="BJUX01000019">
    <property type="protein sequence ID" value="GEK89630.1"/>
    <property type="molecule type" value="Genomic_DNA"/>
</dbReference>
<dbReference type="PANTHER" id="PTHR43665:SF1">
    <property type="entry name" value="ISOPENTENYL-DIPHOSPHATE DELTA-ISOMERASE"/>
    <property type="match status" value="1"/>
</dbReference>
<feature type="binding site" evidence="11">
    <location>
        <position position="93"/>
    </location>
    <ligand>
        <name>FMN</name>
        <dbReference type="ChEBI" id="CHEBI:58210"/>
    </ligand>
</feature>
<dbReference type="RefSeq" id="WP_091488262.1">
    <property type="nucleotide sequence ID" value="NZ_BJUX01000019.1"/>
</dbReference>
<feature type="binding site" evidence="11">
    <location>
        <position position="209"/>
    </location>
    <ligand>
        <name>FMN</name>
        <dbReference type="ChEBI" id="CHEBI:58210"/>
    </ligand>
</feature>
<dbReference type="GO" id="GO:0005737">
    <property type="term" value="C:cytoplasm"/>
    <property type="evidence" value="ECO:0007669"/>
    <property type="project" value="UniProtKB-SubCell"/>
</dbReference>
<feature type="binding site" evidence="11">
    <location>
        <position position="153"/>
    </location>
    <ligand>
        <name>Mg(2+)</name>
        <dbReference type="ChEBI" id="CHEBI:18420"/>
    </ligand>
</feature>
<evidence type="ECO:0000256" key="6">
    <source>
        <dbReference type="ARBA" id="ARBA00022842"/>
    </source>
</evidence>
<comment type="cofactor">
    <cofactor evidence="1 11">
        <name>FMN</name>
        <dbReference type="ChEBI" id="CHEBI:58210"/>
    </cofactor>
</comment>
<evidence type="ECO:0000313" key="14">
    <source>
        <dbReference type="EMBL" id="SEL92475.1"/>
    </source>
</evidence>
<dbReference type="InterPro" id="IPR013785">
    <property type="entry name" value="Aldolase_TIM"/>
</dbReference>
<comment type="function">
    <text evidence="11">Involved in the biosynthesis of isoprenoids. Catalyzes the 1,3-allylic rearrangement of the homoallylic substrate isopentenyl (IPP) to its allylic isomer, dimethylallyl diphosphate (DMAPP).</text>
</comment>
<evidence type="ECO:0000256" key="7">
    <source>
        <dbReference type="ARBA" id="ARBA00022857"/>
    </source>
</evidence>
<comment type="cofactor">
    <cofactor evidence="11">
        <name>Mg(2+)</name>
        <dbReference type="ChEBI" id="CHEBI:18420"/>
    </cofactor>
</comment>
<evidence type="ECO:0000256" key="1">
    <source>
        <dbReference type="ARBA" id="ARBA00001917"/>
    </source>
</evidence>
<feature type="binding site" evidence="11">
    <location>
        <begin position="7"/>
        <end position="8"/>
    </location>
    <ligand>
        <name>substrate</name>
    </ligand>
</feature>
<dbReference type="GO" id="GO:0004452">
    <property type="term" value="F:isopentenyl-diphosphate delta-isomerase activity"/>
    <property type="evidence" value="ECO:0007669"/>
    <property type="project" value="UniProtKB-UniRule"/>
</dbReference>
<evidence type="ECO:0000256" key="5">
    <source>
        <dbReference type="ARBA" id="ARBA00022723"/>
    </source>
</evidence>
<accession>A0A1H7U6U0</accession>
<feature type="binding site" evidence="11">
    <location>
        <position position="152"/>
    </location>
    <ligand>
        <name>substrate</name>
    </ligand>
</feature>
<dbReference type="CDD" id="cd02811">
    <property type="entry name" value="IDI-2_FMN"/>
    <property type="match status" value="1"/>
</dbReference>
<dbReference type="GO" id="GO:0000287">
    <property type="term" value="F:magnesium ion binding"/>
    <property type="evidence" value="ECO:0007669"/>
    <property type="project" value="UniProtKB-UniRule"/>
</dbReference>